<dbReference type="KEGG" id="mets:DK389_19805"/>
<accession>A0A2U8W9P0</accession>
<evidence type="ECO:0000313" key="7">
    <source>
        <dbReference type="Proteomes" id="UP000245926"/>
    </source>
</evidence>
<dbReference type="PRINTS" id="PR00032">
    <property type="entry name" value="HTHARAC"/>
</dbReference>
<name>A0A2U8W9P0_9HYPH</name>
<evidence type="ECO:0000259" key="5">
    <source>
        <dbReference type="PROSITE" id="PS01124"/>
    </source>
</evidence>
<dbReference type="OrthoDB" id="9805730at2"/>
<dbReference type="GO" id="GO:0003700">
    <property type="term" value="F:DNA-binding transcription factor activity"/>
    <property type="evidence" value="ECO:0007669"/>
    <property type="project" value="InterPro"/>
</dbReference>
<dbReference type="SMART" id="SM00342">
    <property type="entry name" value="HTH_ARAC"/>
    <property type="match status" value="1"/>
</dbReference>
<dbReference type="Pfam" id="PF12833">
    <property type="entry name" value="HTH_18"/>
    <property type="match status" value="1"/>
</dbReference>
<evidence type="ECO:0000256" key="1">
    <source>
        <dbReference type="ARBA" id="ARBA00023015"/>
    </source>
</evidence>
<dbReference type="Proteomes" id="UP000245926">
    <property type="component" value="Chromosome"/>
</dbReference>
<dbReference type="GO" id="GO:0005829">
    <property type="term" value="C:cytosol"/>
    <property type="evidence" value="ECO:0007669"/>
    <property type="project" value="TreeGrafter"/>
</dbReference>
<dbReference type="PANTHER" id="PTHR47894">
    <property type="entry name" value="HTH-TYPE TRANSCRIPTIONAL REGULATOR GADX"/>
    <property type="match status" value="1"/>
</dbReference>
<evidence type="ECO:0000313" key="6">
    <source>
        <dbReference type="EMBL" id="AWN42328.1"/>
    </source>
</evidence>
<dbReference type="Pfam" id="PF12625">
    <property type="entry name" value="Arabinose_bd"/>
    <property type="match status" value="1"/>
</dbReference>
<evidence type="ECO:0000256" key="4">
    <source>
        <dbReference type="SAM" id="MobiDB-lite"/>
    </source>
</evidence>
<reference evidence="7" key="1">
    <citation type="submission" date="2018-05" db="EMBL/GenBank/DDBJ databases">
        <title>Complete Genome Sequence of Methylobacterium sp. 17SD2-17.</title>
        <authorList>
            <person name="Srinivasan S."/>
        </authorList>
    </citation>
    <scope>NUCLEOTIDE SEQUENCE [LARGE SCALE GENOMIC DNA]</scope>
    <source>
        <strain evidence="7">17SD2-17</strain>
    </source>
</reference>
<dbReference type="InterPro" id="IPR032687">
    <property type="entry name" value="AraC-type_N"/>
</dbReference>
<dbReference type="EMBL" id="CP029550">
    <property type="protein sequence ID" value="AWN42328.1"/>
    <property type="molecule type" value="Genomic_DNA"/>
</dbReference>
<feature type="domain" description="HTH araC/xylS-type" evidence="5">
    <location>
        <begin position="334"/>
        <end position="432"/>
    </location>
</feature>
<evidence type="ECO:0000256" key="3">
    <source>
        <dbReference type="ARBA" id="ARBA00023163"/>
    </source>
</evidence>
<feature type="compositionally biased region" description="Basic and acidic residues" evidence="4">
    <location>
        <begin position="14"/>
        <end position="28"/>
    </location>
</feature>
<evidence type="ECO:0000256" key="2">
    <source>
        <dbReference type="ARBA" id="ARBA00023125"/>
    </source>
</evidence>
<dbReference type="InterPro" id="IPR018060">
    <property type="entry name" value="HTH_AraC"/>
</dbReference>
<dbReference type="InterPro" id="IPR009057">
    <property type="entry name" value="Homeodomain-like_sf"/>
</dbReference>
<dbReference type="SUPFAM" id="SSF46689">
    <property type="entry name" value="Homeodomain-like"/>
    <property type="match status" value="1"/>
</dbReference>
<dbReference type="InterPro" id="IPR020449">
    <property type="entry name" value="Tscrpt_reg_AraC-type_HTH"/>
</dbReference>
<dbReference type="PROSITE" id="PS01124">
    <property type="entry name" value="HTH_ARAC_FAMILY_2"/>
    <property type="match status" value="1"/>
</dbReference>
<feature type="region of interest" description="Disordered" evidence="4">
    <location>
        <begin position="1"/>
        <end position="35"/>
    </location>
</feature>
<protein>
    <submittedName>
        <fullName evidence="6">AraC family transcriptional regulator</fullName>
    </submittedName>
</protein>
<organism evidence="6 7">
    <name type="scientific">Methylobacterium durans</name>
    <dbReference type="NCBI Taxonomy" id="2202825"/>
    <lineage>
        <taxon>Bacteria</taxon>
        <taxon>Pseudomonadati</taxon>
        <taxon>Pseudomonadota</taxon>
        <taxon>Alphaproteobacteria</taxon>
        <taxon>Hyphomicrobiales</taxon>
        <taxon>Methylobacteriaceae</taxon>
        <taxon>Methylobacterium</taxon>
    </lineage>
</organism>
<dbReference type="GO" id="GO:0000976">
    <property type="term" value="F:transcription cis-regulatory region binding"/>
    <property type="evidence" value="ECO:0007669"/>
    <property type="project" value="TreeGrafter"/>
</dbReference>
<proteinExistence type="predicted"/>
<keyword evidence="7" id="KW-1185">Reference proteome</keyword>
<gene>
    <name evidence="6" type="ORF">DK389_19805</name>
</gene>
<keyword evidence="2" id="KW-0238">DNA-binding</keyword>
<sequence>MGRVRRATPGRVRPRGEPRRVAELRRPADVPADVTRRRCVRAAENPSDRSRRPPHEWDTNLIVRSAPMAPHPCFATHAAIVPDGLHPPAWRIGIGATDPLHDASGSIQAALAQEAASLLRHLGADPDPVIRAAGLDPVMLTDPNAIIPLAAFCELIARSGACTGCPHFGLLLGRRVRLSSLGLIGSLMLQSETVGDALRSLIRHVEMHCVGATTALTAKDGTAVWNCVVYEPGTECADQIADAAAAAGTNVLRGLCGADWSPEEVLLPRAVPTDELTYRAVFKAPVRFNRETAALVFPASQLDQPIPGADPALLQTLRERLAEQSRRSSPDFTARLRHLLRTELMHGDCSAERIAGLLSMHRRTLARRLRAEGTAFSVVADEGRFEVARQLIDHTDIPLAQIAAALGFSEASAFTRAFRRWSGESPSAWRAGHRR</sequence>
<dbReference type="PANTHER" id="PTHR47894:SF4">
    <property type="entry name" value="HTH-TYPE TRANSCRIPTIONAL REGULATOR GADX"/>
    <property type="match status" value="1"/>
</dbReference>
<keyword evidence="1" id="KW-0805">Transcription regulation</keyword>
<dbReference type="Gene3D" id="1.10.10.60">
    <property type="entry name" value="Homeodomain-like"/>
    <property type="match status" value="1"/>
</dbReference>
<keyword evidence="3" id="KW-0804">Transcription</keyword>
<dbReference type="AlphaFoldDB" id="A0A2U8W9P0"/>